<comment type="caution">
    <text evidence="1">The sequence shown here is derived from an EMBL/GenBank/DDBJ whole genome shotgun (WGS) entry which is preliminary data.</text>
</comment>
<dbReference type="EMBL" id="CM020620">
    <property type="protein sequence ID" value="KAK1868132.1"/>
    <property type="molecule type" value="Genomic_DNA"/>
</dbReference>
<protein>
    <submittedName>
        <fullName evidence="1">Uncharacterized protein</fullName>
    </submittedName>
</protein>
<name>A0ACC3CD79_PYRYE</name>
<dbReference type="Proteomes" id="UP000798662">
    <property type="component" value="Chromosome 3"/>
</dbReference>
<accession>A0ACC3CD79</accession>
<reference evidence="1" key="1">
    <citation type="submission" date="2019-11" db="EMBL/GenBank/DDBJ databases">
        <title>Nori genome reveals adaptations in red seaweeds to the harsh intertidal environment.</title>
        <authorList>
            <person name="Wang D."/>
            <person name="Mao Y."/>
        </authorList>
    </citation>
    <scope>NUCLEOTIDE SEQUENCE</scope>
    <source>
        <tissue evidence="1">Gametophyte</tissue>
    </source>
</reference>
<proteinExistence type="predicted"/>
<organism evidence="1 2">
    <name type="scientific">Pyropia yezoensis</name>
    <name type="common">Susabi-nori</name>
    <name type="synonym">Porphyra yezoensis</name>
    <dbReference type="NCBI Taxonomy" id="2788"/>
    <lineage>
        <taxon>Eukaryota</taxon>
        <taxon>Rhodophyta</taxon>
        <taxon>Bangiophyceae</taxon>
        <taxon>Bangiales</taxon>
        <taxon>Bangiaceae</taxon>
        <taxon>Pyropia</taxon>
    </lineage>
</organism>
<evidence type="ECO:0000313" key="2">
    <source>
        <dbReference type="Proteomes" id="UP000798662"/>
    </source>
</evidence>
<keyword evidence="2" id="KW-1185">Reference proteome</keyword>
<sequence length="325" mass="35701">MGGNHLGGAPTATGYSLGPPGHLIAPLPAQALSHLPLSFYGVPWASSEYHRVQLMYAEKFGLENALPLLLHPMFADAAMLAVGELPTTVEWKSWRSSLGWYYPASAGTRFVPRSSDIAVDSDAEGTRVREAIAMPDCPLRRPQLSSVIATLSHGPIEATFEVDHFDGDCQNNAAYNLDVKAPEVHYKKSKEERTGMGHNLYAVSSSAERDTRVRHWEMAVVFQAFGISQAVIVEACMATDAVTPGGEERAENRQPAGAVRLPATDGLSARAVYFRYENEQDFPVEQWRPVVLCNRGETATNGIISDWGRASHNGDSRSRRMRWTM</sequence>
<evidence type="ECO:0000313" key="1">
    <source>
        <dbReference type="EMBL" id="KAK1868132.1"/>
    </source>
</evidence>
<gene>
    <name evidence="1" type="ORF">I4F81_010627</name>
</gene>